<protein>
    <submittedName>
        <fullName evidence="1">Uncharacterized protein</fullName>
    </submittedName>
</protein>
<name>A0A6C0CMC9_9ZZZZ</name>
<proteinExistence type="predicted"/>
<dbReference type="EMBL" id="MN739440">
    <property type="protein sequence ID" value="QHT04849.1"/>
    <property type="molecule type" value="Genomic_DNA"/>
</dbReference>
<dbReference type="AlphaFoldDB" id="A0A6C0CMC9"/>
<accession>A0A6C0CMC9</accession>
<reference evidence="1" key="1">
    <citation type="journal article" date="2020" name="Nature">
        <title>Giant virus diversity and host interactions through global metagenomics.</title>
        <authorList>
            <person name="Schulz F."/>
            <person name="Roux S."/>
            <person name="Paez-Espino D."/>
            <person name="Jungbluth S."/>
            <person name="Walsh D.A."/>
            <person name="Denef V.J."/>
            <person name="McMahon K.D."/>
            <person name="Konstantinidis K.T."/>
            <person name="Eloe-Fadrosh E.A."/>
            <person name="Kyrpides N.C."/>
            <person name="Woyke T."/>
        </authorList>
    </citation>
    <scope>NUCLEOTIDE SEQUENCE</scope>
    <source>
        <strain evidence="1">GVMAG-M-3300021343-4</strain>
    </source>
</reference>
<organism evidence="1">
    <name type="scientific">viral metagenome</name>
    <dbReference type="NCBI Taxonomy" id="1070528"/>
    <lineage>
        <taxon>unclassified sequences</taxon>
        <taxon>metagenomes</taxon>
        <taxon>organismal metagenomes</taxon>
    </lineage>
</organism>
<evidence type="ECO:0000313" key="1">
    <source>
        <dbReference type="EMBL" id="QHT04849.1"/>
    </source>
</evidence>
<sequence>MRKLKGVKIYNEEDMYDKCNIFEEILQVFDDTNYIHYNTDIQNDIYGGLINSSEPMLPLTDCHLAHIAKYFGASMVNKISGIFYL</sequence>